<dbReference type="Proteomes" id="UP001307889">
    <property type="component" value="Chromosome 1"/>
</dbReference>
<gene>
    <name evidence="1" type="ORF">NTJ_01368</name>
</gene>
<keyword evidence="2" id="KW-1185">Reference proteome</keyword>
<evidence type="ECO:0000313" key="2">
    <source>
        <dbReference type="Proteomes" id="UP001307889"/>
    </source>
</evidence>
<name>A0ABN7ABH0_9HEMI</name>
<reference evidence="1 2" key="1">
    <citation type="submission" date="2023-09" db="EMBL/GenBank/DDBJ databases">
        <title>Nesidiocoris tenuis whole genome shotgun sequence.</title>
        <authorList>
            <person name="Shibata T."/>
            <person name="Shimoda M."/>
            <person name="Kobayashi T."/>
            <person name="Uehara T."/>
        </authorList>
    </citation>
    <scope>NUCLEOTIDE SEQUENCE [LARGE SCALE GENOMIC DNA]</scope>
    <source>
        <strain evidence="1 2">Japan</strain>
    </source>
</reference>
<sequence>MFKYLYSEVDRLEPKGPENLNIRNGAVREGRIPPNTHIKGKLKRALKKTREAEARPIIRTVAIEQKPMLLPSHPIVKPTGARDV</sequence>
<protein>
    <submittedName>
        <fullName evidence="1">Uncharacterized protein</fullName>
    </submittedName>
</protein>
<proteinExistence type="predicted"/>
<accession>A0ABN7ABH0</accession>
<dbReference type="EMBL" id="AP028909">
    <property type="protein sequence ID" value="BES88562.1"/>
    <property type="molecule type" value="Genomic_DNA"/>
</dbReference>
<organism evidence="1 2">
    <name type="scientific">Nesidiocoris tenuis</name>
    <dbReference type="NCBI Taxonomy" id="355587"/>
    <lineage>
        <taxon>Eukaryota</taxon>
        <taxon>Metazoa</taxon>
        <taxon>Ecdysozoa</taxon>
        <taxon>Arthropoda</taxon>
        <taxon>Hexapoda</taxon>
        <taxon>Insecta</taxon>
        <taxon>Pterygota</taxon>
        <taxon>Neoptera</taxon>
        <taxon>Paraneoptera</taxon>
        <taxon>Hemiptera</taxon>
        <taxon>Heteroptera</taxon>
        <taxon>Panheteroptera</taxon>
        <taxon>Cimicomorpha</taxon>
        <taxon>Miridae</taxon>
        <taxon>Dicyphina</taxon>
        <taxon>Nesidiocoris</taxon>
    </lineage>
</organism>
<evidence type="ECO:0000313" key="1">
    <source>
        <dbReference type="EMBL" id="BES88562.1"/>
    </source>
</evidence>